<feature type="coiled-coil region" evidence="1">
    <location>
        <begin position="120"/>
        <end position="150"/>
    </location>
</feature>
<accession>A0A5N5TE50</accession>
<dbReference type="SUPFAM" id="SSF143503">
    <property type="entry name" value="PUG domain-like"/>
    <property type="match status" value="1"/>
</dbReference>
<evidence type="ECO:0000259" key="3">
    <source>
        <dbReference type="Pfam" id="PF09409"/>
    </source>
</evidence>
<gene>
    <name evidence="4" type="ORF">Anas_12823</name>
</gene>
<feature type="compositionally biased region" description="Basic and acidic residues" evidence="2">
    <location>
        <begin position="153"/>
        <end position="169"/>
    </location>
</feature>
<dbReference type="InterPro" id="IPR018997">
    <property type="entry name" value="PUB_domain"/>
</dbReference>
<feature type="region of interest" description="Disordered" evidence="2">
    <location>
        <begin position="153"/>
        <end position="195"/>
    </location>
</feature>
<sequence length="195" mass="22174">MSSVEEGLYLLDQLTTKDKKLCLETLIKIFRNVVSNPNEVKYRSLKLSNKRFINEVWQHEGAQVIMVASGWVVLENLVHLPEGSDLTESLKLLVDNREVKPEEEEWVAETKIMGENRTALREEELRRKAMEEKAKEMAKLKKDLAERKAIAESIVREHRNDIENRRTDKPSIAAPRGSGKSSKMSDMVKNSGGGG</sequence>
<evidence type="ECO:0000256" key="2">
    <source>
        <dbReference type="SAM" id="MobiDB-lite"/>
    </source>
</evidence>
<reference evidence="4 5" key="1">
    <citation type="journal article" date="2019" name="PLoS Biol.">
        <title>Sex chromosomes control vertical transmission of feminizing Wolbachia symbionts in an isopod.</title>
        <authorList>
            <person name="Becking T."/>
            <person name="Chebbi M.A."/>
            <person name="Giraud I."/>
            <person name="Moumen B."/>
            <person name="Laverre T."/>
            <person name="Caubet Y."/>
            <person name="Peccoud J."/>
            <person name="Gilbert C."/>
            <person name="Cordaux R."/>
        </authorList>
    </citation>
    <scope>NUCLEOTIDE SEQUENCE [LARGE SCALE GENOMIC DNA]</scope>
    <source>
        <strain evidence="4">ANa2</strain>
        <tissue evidence="4">Whole body excluding digestive tract and cuticle</tissue>
    </source>
</reference>
<dbReference type="Proteomes" id="UP000326759">
    <property type="component" value="Unassembled WGS sequence"/>
</dbReference>
<organism evidence="4 5">
    <name type="scientific">Armadillidium nasatum</name>
    <dbReference type="NCBI Taxonomy" id="96803"/>
    <lineage>
        <taxon>Eukaryota</taxon>
        <taxon>Metazoa</taxon>
        <taxon>Ecdysozoa</taxon>
        <taxon>Arthropoda</taxon>
        <taxon>Crustacea</taxon>
        <taxon>Multicrustacea</taxon>
        <taxon>Malacostraca</taxon>
        <taxon>Eumalacostraca</taxon>
        <taxon>Peracarida</taxon>
        <taxon>Isopoda</taxon>
        <taxon>Oniscidea</taxon>
        <taxon>Crinocheta</taxon>
        <taxon>Armadillidiidae</taxon>
        <taxon>Armadillidium</taxon>
    </lineage>
</organism>
<dbReference type="EMBL" id="SEYY01003325">
    <property type="protein sequence ID" value="KAB7504358.1"/>
    <property type="molecule type" value="Genomic_DNA"/>
</dbReference>
<keyword evidence="5" id="KW-1185">Reference proteome</keyword>
<name>A0A5N5TE50_9CRUS</name>
<dbReference type="OrthoDB" id="49605at2759"/>
<dbReference type="CDD" id="cd09212">
    <property type="entry name" value="PUB"/>
    <property type="match status" value="1"/>
</dbReference>
<keyword evidence="1" id="KW-0175">Coiled coil</keyword>
<evidence type="ECO:0000313" key="5">
    <source>
        <dbReference type="Proteomes" id="UP000326759"/>
    </source>
</evidence>
<dbReference type="Pfam" id="PF09409">
    <property type="entry name" value="PUB"/>
    <property type="match status" value="1"/>
</dbReference>
<protein>
    <recommendedName>
        <fullName evidence="3">PUB domain-containing protein</fullName>
    </recommendedName>
</protein>
<proteinExistence type="predicted"/>
<dbReference type="Gene3D" id="1.20.58.2190">
    <property type="match status" value="1"/>
</dbReference>
<feature type="domain" description="PUB" evidence="3">
    <location>
        <begin position="19"/>
        <end position="84"/>
    </location>
</feature>
<comment type="caution">
    <text evidence="4">The sequence shown here is derived from an EMBL/GenBank/DDBJ whole genome shotgun (WGS) entry which is preliminary data.</text>
</comment>
<dbReference type="AlphaFoldDB" id="A0A5N5TE50"/>
<dbReference type="SMART" id="SM00580">
    <property type="entry name" value="PUG"/>
    <property type="match status" value="1"/>
</dbReference>
<evidence type="ECO:0000256" key="1">
    <source>
        <dbReference type="SAM" id="Coils"/>
    </source>
</evidence>
<dbReference type="InterPro" id="IPR036339">
    <property type="entry name" value="PUB-like_dom_sf"/>
</dbReference>
<evidence type="ECO:0000313" key="4">
    <source>
        <dbReference type="EMBL" id="KAB7504358.1"/>
    </source>
</evidence>